<proteinExistence type="predicted"/>
<evidence type="ECO:0000313" key="6">
    <source>
        <dbReference type="EMBL" id="SEU16961.1"/>
    </source>
</evidence>
<gene>
    <name evidence="6" type="ORF">SAMN05216313_14110</name>
</gene>
<dbReference type="AlphaFoldDB" id="A0A1I0K1Z8"/>
<sequence length="236" mass="24677">MNYVVDIVVVALLAAFAGRGVTRGLILSAGKLVTLAGGLVGAHLGAFYLKAPVAERIILPWLSASTGGAAENGPVEQIMGELAAAGVEGERVLMDLLESMGFPRFSISRGWGTLIDRLTGTGTNIMETARNLVAQRIAYVLLFIILFLGIQLVMMILFTSMDGLKNLPIAGLANKLGGGALGLVTGGIAVWGIMTLLILFVPAVTEPGGILSPEVLDRTKVAKEVFEMARKFLGGA</sequence>
<evidence type="ECO:0000313" key="7">
    <source>
        <dbReference type="Proteomes" id="UP000198508"/>
    </source>
</evidence>
<dbReference type="GO" id="GO:0016020">
    <property type="term" value="C:membrane"/>
    <property type="evidence" value="ECO:0007669"/>
    <property type="project" value="UniProtKB-SubCell"/>
</dbReference>
<keyword evidence="3 5" id="KW-1133">Transmembrane helix</keyword>
<keyword evidence="2 5" id="KW-0812">Transmembrane</keyword>
<dbReference type="Proteomes" id="UP000198508">
    <property type="component" value="Unassembled WGS sequence"/>
</dbReference>
<feature type="transmembrane region" description="Helical" evidence="5">
    <location>
        <begin position="178"/>
        <end position="201"/>
    </location>
</feature>
<keyword evidence="7" id="KW-1185">Reference proteome</keyword>
<protein>
    <submittedName>
        <fullName evidence="6">Colicin V production protein</fullName>
    </submittedName>
</protein>
<comment type="subcellular location">
    <subcellularLocation>
        <location evidence="1">Membrane</location>
        <topology evidence="1">Multi-pass membrane protein</topology>
    </subcellularLocation>
</comment>
<name>A0A1I0K1Z8_9FIRM</name>
<accession>A0A1I0K1Z8</accession>
<evidence type="ECO:0000256" key="4">
    <source>
        <dbReference type="ARBA" id="ARBA00023136"/>
    </source>
</evidence>
<feature type="transmembrane region" description="Helical" evidence="5">
    <location>
        <begin position="32"/>
        <end position="49"/>
    </location>
</feature>
<evidence type="ECO:0000256" key="1">
    <source>
        <dbReference type="ARBA" id="ARBA00004141"/>
    </source>
</evidence>
<dbReference type="InterPro" id="IPR003825">
    <property type="entry name" value="Colicin-V_CvpA"/>
</dbReference>
<feature type="transmembrane region" description="Helical" evidence="5">
    <location>
        <begin position="137"/>
        <end position="158"/>
    </location>
</feature>
<dbReference type="STRING" id="460384.SAMN05216313_14110"/>
<evidence type="ECO:0000256" key="2">
    <source>
        <dbReference type="ARBA" id="ARBA00022692"/>
    </source>
</evidence>
<keyword evidence="4 5" id="KW-0472">Membrane</keyword>
<reference evidence="7" key="1">
    <citation type="submission" date="2016-10" db="EMBL/GenBank/DDBJ databases">
        <authorList>
            <person name="Varghese N."/>
            <person name="Submissions S."/>
        </authorList>
    </citation>
    <scope>NUCLEOTIDE SEQUENCE [LARGE SCALE GENOMIC DNA]</scope>
    <source>
        <strain evidence="7">NLAE-zl-G277</strain>
    </source>
</reference>
<evidence type="ECO:0000256" key="3">
    <source>
        <dbReference type="ARBA" id="ARBA00022989"/>
    </source>
</evidence>
<dbReference type="EMBL" id="FOIM01000041">
    <property type="protein sequence ID" value="SEU16961.1"/>
    <property type="molecule type" value="Genomic_DNA"/>
</dbReference>
<evidence type="ECO:0000256" key="5">
    <source>
        <dbReference type="SAM" id="Phobius"/>
    </source>
</evidence>
<dbReference type="Pfam" id="PF02674">
    <property type="entry name" value="Colicin_V"/>
    <property type="match status" value="1"/>
</dbReference>
<organism evidence="6 7">
    <name type="scientific">Enterocloster lavalensis</name>
    <dbReference type="NCBI Taxonomy" id="460384"/>
    <lineage>
        <taxon>Bacteria</taxon>
        <taxon>Bacillati</taxon>
        <taxon>Bacillota</taxon>
        <taxon>Clostridia</taxon>
        <taxon>Lachnospirales</taxon>
        <taxon>Lachnospiraceae</taxon>
        <taxon>Enterocloster</taxon>
    </lineage>
</organism>
<dbReference type="RefSeq" id="WP_092370634.1">
    <property type="nucleotide sequence ID" value="NZ_DAINWJ010000035.1"/>
</dbReference>
<dbReference type="GO" id="GO:0009403">
    <property type="term" value="P:toxin biosynthetic process"/>
    <property type="evidence" value="ECO:0007669"/>
    <property type="project" value="InterPro"/>
</dbReference>